<keyword evidence="1" id="KW-0802">TPR repeat</keyword>
<dbReference type="PANTHER" id="PTHR12558">
    <property type="entry name" value="CELL DIVISION CYCLE 16,23,27"/>
    <property type="match status" value="1"/>
</dbReference>
<evidence type="ECO:0000256" key="1">
    <source>
        <dbReference type="PROSITE-ProRule" id="PRU00339"/>
    </source>
</evidence>
<dbReference type="Gene3D" id="1.25.40.10">
    <property type="entry name" value="Tetratricopeptide repeat domain"/>
    <property type="match status" value="3"/>
</dbReference>
<dbReference type="RefSeq" id="WP_105515637.1">
    <property type="nucleotide sequence ID" value="NZ_PVEP01000007.1"/>
</dbReference>
<dbReference type="SMART" id="SM00028">
    <property type="entry name" value="TPR"/>
    <property type="match status" value="5"/>
</dbReference>
<dbReference type="SUPFAM" id="SSF48452">
    <property type="entry name" value="TPR-like"/>
    <property type="match status" value="2"/>
</dbReference>
<evidence type="ECO:0000313" key="4">
    <source>
        <dbReference type="Proteomes" id="UP000238338"/>
    </source>
</evidence>
<dbReference type="InterPro" id="IPR011990">
    <property type="entry name" value="TPR-like_helical_dom_sf"/>
</dbReference>
<dbReference type="Pfam" id="PF13432">
    <property type="entry name" value="TPR_16"/>
    <property type="match status" value="1"/>
</dbReference>
<name>A0A2S8S4J6_9RHOB</name>
<comment type="caution">
    <text evidence="3">The sequence shown here is derived from an EMBL/GenBank/DDBJ whole genome shotgun (WGS) entry which is preliminary data.</text>
</comment>
<dbReference type="OrthoDB" id="9766710at2"/>
<sequence>MQKLRHLPFVLAAGLAFWAAPASAADGEAGPYLAARLAGAESDYAVAAEYYARALAADPGNTMLIENAAISELARGSVADGLKLARQFDETGGKSQIADLLILADLAQNEDYAAAVSELVRGRSAGQLVDGLYRAWAFLGMGQMSEAAAEFDKVSAVGGLKSFGLYHKALALASVGDFEGADAIFAGADGGPLRATRHGILAHAQILSQLERDADAIALLNTAFGPEGDPAVRALRTRLEAGETVPFTLVSGPKDGIAEVFYTVASALGSENTDVNTLAYARVAEYLAPKDADAVLLVASILEGQGQHALASTEFDKIGSDDPAYLQAELGRAGALVASGQTDAAIEVLRRLAKDHPDRIEVWNTLGDTLRREERFEEAAGAYDEAIARISAEPEVYWSLYFARGICKERAKNWTGAEVDFKKALELYPDQPSVLNYLGYSYIDRNENLDDALKMIEKAAAERPDDGAIIDSLGWGLYRLGRYDEAVTQMEHAVELMPVDAVVNDHLGDVYWAVGRTREAEFQWRRALSFAEDSMDADPDRIRRKLAVGLDKVLAEEGAKPLAVSKNGD</sequence>
<reference evidence="3 4" key="1">
    <citation type="submission" date="2018-02" db="EMBL/GenBank/DDBJ databases">
        <title>Genomic Encyclopedia of Archaeal and Bacterial Type Strains, Phase II (KMG-II): from individual species to whole genera.</title>
        <authorList>
            <person name="Goeker M."/>
        </authorList>
    </citation>
    <scope>NUCLEOTIDE SEQUENCE [LARGE SCALE GENOMIC DNA]</scope>
    <source>
        <strain evidence="3 4">DSM 18921</strain>
    </source>
</reference>
<dbReference type="Pfam" id="PF13374">
    <property type="entry name" value="TPR_10"/>
    <property type="match status" value="1"/>
</dbReference>
<dbReference type="PROSITE" id="PS50005">
    <property type="entry name" value="TPR"/>
    <property type="match status" value="1"/>
</dbReference>
<accession>A0A2S8S4J6</accession>
<dbReference type="AlphaFoldDB" id="A0A2S8S4J6"/>
<dbReference type="EMBL" id="PVEP01000007">
    <property type="protein sequence ID" value="PQV55731.1"/>
    <property type="molecule type" value="Genomic_DNA"/>
</dbReference>
<dbReference type="PANTHER" id="PTHR12558:SF13">
    <property type="entry name" value="CELL DIVISION CYCLE PROTEIN 27 HOMOLOG"/>
    <property type="match status" value="1"/>
</dbReference>
<evidence type="ECO:0000256" key="2">
    <source>
        <dbReference type="SAM" id="SignalP"/>
    </source>
</evidence>
<dbReference type="InterPro" id="IPR019734">
    <property type="entry name" value="TPR_rpt"/>
</dbReference>
<dbReference type="Proteomes" id="UP000238338">
    <property type="component" value="Unassembled WGS sequence"/>
</dbReference>
<evidence type="ECO:0000313" key="3">
    <source>
        <dbReference type="EMBL" id="PQV55731.1"/>
    </source>
</evidence>
<feature type="signal peptide" evidence="2">
    <location>
        <begin position="1"/>
        <end position="24"/>
    </location>
</feature>
<gene>
    <name evidence="3" type="ORF">LX70_03052</name>
</gene>
<organism evidence="3 4">
    <name type="scientific">Albidovulum denitrificans</name>
    <dbReference type="NCBI Taxonomy" id="404881"/>
    <lineage>
        <taxon>Bacteria</taxon>
        <taxon>Pseudomonadati</taxon>
        <taxon>Pseudomonadota</taxon>
        <taxon>Alphaproteobacteria</taxon>
        <taxon>Rhodobacterales</taxon>
        <taxon>Paracoccaceae</taxon>
        <taxon>Albidovulum</taxon>
    </lineage>
</organism>
<proteinExistence type="predicted"/>
<feature type="chain" id="PRO_5015423284" evidence="2">
    <location>
        <begin position="25"/>
        <end position="569"/>
    </location>
</feature>
<protein>
    <submittedName>
        <fullName evidence="3">Tetratricopeptide repeat protein</fullName>
    </submittedName>
</protein>
<keyword evidence="4" id="KW-1185">Reference proteome</keyword>
<keyword evidence="2" id="KW-0732">Signal</keyword>
<feature type="repeat" description="TPR" evidence="1">
    <location>
        <begin position="467"/>
        <end position="500"/>
    </location>
</feature>